<dbReference type="Pfam" id="PF17479">
    <property type="entry name" value="DUF3048_C"/>
    <property type="match status" value="1"/>
</dbReference>
<proteinExistence type="predicted"/>
<gene>
    <name evidence="3" type="ORF">A2898_04830</name>
</gene>
<name>A0A1G2B145_9BACT</name>
<feature type="domain" description="DUF3048" evidence="1">
    <location>
        <begin position="47"/>
        <end position="187"/>
    </location>
</feature>
<dbReference type="STRING" id="1798543.A2898_04830"/>
<dbReference type="AlphaFoldDB" id="A0A1G2B145"/>
<evidence type="ECO:0000259" key="1">
    <source>
        <dbReference type="Pfam" id="PF11258"/>
    </source>
</evidence>
<evidence type="ECO:0000259" key="2">
    <source>
        <dbReference type="Pfam" id="PF17479"/>
    </source>
</evidence>
<dbReference type="InterPro" id="IPR023158">
    <property type="entry name" value="YerB-like_sf"/>
</dbReference>
<dbReference type="InterPro" id="IPR021416">
    <property type="entry name" value="DUF3048_N"/>
</dbReference>
<evidence type="ECO:0000313" key="4">
    <source>
        <dbReference type="Proteomes" id="UP000179164"/>
    </source>
</evidence>
<feature type="domain" description="DUF3048" evidence="2">
    <location>
        <begin position="225"/>
        <end position="331"/>
    </location>
</feature>
<dbReference type="EMBL" id="MHKE01000017">
    <property type="protein sequence ID" value="OGY82878.1"/>
    <property type="molecule type" value="Genomic_DNA"/>
</dbReference>
<accession>A0A1G2B145</accession>
<protein>
    <recommendedName>
        <fullName evidence="5">DUF3048 domain-containing protein</fullName>
    </recommendedName>
</protein>
<dbReference type="Pfam" id="PF11258">
    <property type="entry name" value="DUF3048"/>
    <property type="match status" value="1"/>
</dbReference>
<dbReference type="Gene3D" id="3.50.90.10">
    <property type="entry name" value="YerB-like"/>
    <property type="match status" value="1"/>
</dbReference>
<comment type="caution">
    <text evidence="3">The sequence shown here is derived from an EMBL/GenBank/DDBJ whole genome shotgun (WGS) entry which is preliminary data.</text>
</comment>
<dbReference type="InterPro" id="IPR035328">
    <property type="entry name" value="DUF3048_C"/>
</dbReference>
<evidence type="ECO:0000313" key="3">
    <source>
        <dbReference type="EMBL" id="OGY82878.1"/>
    </source>
</evidence>
<sequence>MAIFVGTAKTEISSTLDNFSSPAVTNAVRDEIPTVEEKAVFIRLLDGVVTQEGNEDHWPVAVMIENLPSVRPQAGLGDASVVYEALAEGGATRFMAVFDPQVLTTPTVGPVRSSRPYYLEWLGEYDGLYAHAGGSPKALTVIREANVHDLEALGRDGKYFWRNTSRSAPHNLYTSAEKLVLALRDKGLVDTEASYVPWKFEDEALIDERGIDGTTLTFNFSYGLSYKVDWVYDRTNNSYRRFNADQPHTDENNGRQLEAKNVIVQLVQEPELDGTGKGRLDIYVGGTGDAWVAHDGQLIKATWKKESRTDRTKFYDTGGLEIPLVRGTTWVHVITKTQDVLYE</sequence>
<reference evidence="3 4" key="1">
    <citation type="journal article" date="2016" name="Nat. Commun.">
        <title>Thousands of microbial genomes shed light on interconnected biogeochemical processes in an aquifer system.</title>
        <authorList>
            <person name="Anantharaman K."/>
            <person name="Brown C.T."/>
            <person name="Hug L.A."/>
            <person name="Sharon I."/>
            <person name="Castelle C.J."/>
            <person name="Probst A.J."/>
            <person name="Thomas B.C."/>
            <person name="Singh A."/>
            <person name="Wilkins M.J."/>
            <person name="Karaoz U."/>
            <person name="Brodie E.L."/>
            <person name="Williams K.H."/>
            <person name="Hubbard S.S."/>
            <person name="Banfield J.F."/>
        </authorList>
    </citation>
    <scope>NUCLEOTIDE SEQUENCE [LARGE SCALE GENOMIC DNA]</scope>
</reference>
<dbReference type="Proteomes" id="UP000179164">
    <property type="component" value="Unassembled WGS sequence"/>
</dbReference>
<organism evidence="3 4">
    <name type="scientific">Candidatus Kerfeldbacteria bacterium RIFCSPLOWO2_01_FULL_48_11</name>
    <dbReference type="NCBI Taxonomy" id="1798543"/>
    <lineage>
        <taxon>Bacteria</taxon>
        <taxon>Candidatus Kerfeldiibacteriota</taxon>
    </lineage>
</organism>
<dbReference type="SUPFAM" id="SSF159774">
    <property type="entry name" value="YerB-like"/>
    <property type="match status" value="1"/>
</dbReference>
<evidence type="ECO:0008006" key="5">
    <source>
        <dbReference type="Google" id="ProtNLM"/>
    </source>
</evidence>